<evidence type="ECO:0000313" key="8">
    <source>
        <dbReference type="Proteomes" id="UP000887116"/>
    </source>
</evidence>
<dbReference type="PANTHER" id="PTHR21245">
    <property type="entry name" value="HETEROGENEOUS NUCLEAR RIBONUCLEOPROTEIN"/>
    <property type="match status" value="1"/>
</dbReference>
<dbReference type="Proteomes" id="UP000887116">
    <property type="component" value="Unassembled WGS sequence"/>
</dbReference>
<dbReference type="EMBL" id="BMAO01028519">
    <property type="protein sequence ID" value="GFR25325.1"/>
    <property type="molecule type" value="Genomic_DNA"/>
</dbReference>
<keyword evidence="2" id="KW-0963">Cytoplasm</keyword>
<dbReference type="FunFam" id="3.30.70.330:FF:000022">
    <property type="entry name" value="APOBEC1 complementation factor isoform X1"/>
    <property type="match status" value="1"/>
</dbReference>
<dbReference type="InterPro" id="IPR035979">
    <property type="entry name" value="RBD_domain_sf"/>
</dbReference>
<reference evidence="7" key="1">
    <citation type="submission" date="2020-07" db="EMBL/GenBank/DDBJ databases">
        <title>Multicomponent nature underlies the extraordinary mechanical properties of spider dragline silk.</title>
        <authorList>
            <person name="Kono N."/>
            <person name="Nakamura H."/>
            <person name="Mori M."/>
            <person name="Yoshida Y."/>
            <person name="Ohtoshi R."/>
            <person name="Malay A.D."/>
            <person name="Moran D.A.P."/>
            <person name="Tomita M."/>
            <person name="Numata K."/>
            <person name="Arakawa K."/>
        </authorList>
    </citation>
    <scope>NUCLEOTIDE SEQUENCE</scope>
</reference>
<evidence type="ECO:0000256" key="5">
    <source>
        <dbReference type="PROSITE-ProRule" id="PRU00176"/>
    </source>
</evidence>
<evidence type="ECO:0000256" key="2">
    <source>
        <dbReference type="ARBA" id="ARBA00022490"/>
    </source>
</evidence>
<sequence>MAVPSCDLRQEKSNYVYKFTQVNGQRICGPPEGWDTLPQPPKGCEVFIGKLPRDMYEDELMPLLEQIGIIYEFRLMMDFSGATRGYAFVTYTNKEDAERAIEILDRLEVRPGKRIGAMKSVDNCKLRVDGIPTHKTNDEVHSEIIKFTEGVERTYVVSDPADKTKNKGFAFIEYKNHRYASKARRVLIGGSVKLFGRKTAFNWADPEIDVNENDLKEDAVLAIRNLPVFVNEYFLNHYLSLKGNEPIKKIVKHRDTAFVLFSNKKNAEKVLLEFNGTHIEGHAIEVTWANKANLLNSSGTSKRLMYDNRQQSRLYCKNPIVSNCTPVERSMSVSPVQMLEYICFQNGYDPPYYHIYHVIDGSCNSNVTFNSKVFIKSPFWEKWFSSEENFSTPQESKLRVALKALSNIGGLINDTIFPCNYSQESIVRTVQQPPPPSLVPIPGACNPMKYGIGPGINSYHPSTYGGPYNPYLLATAVCLANLQLQANSNNQN</sequence>
<dbReference type="NCBIfam" id="TIGR01648">
    <property type="entry name" value="hnRNP-R-Q"/>
    <property type="match status" value="1"/>
</dbReference>
<protein>
    <submittedName>
        <fullName evidence="7">Probable RNA-binding protein 46</fullName>
    </submittedName>
</protein>
<keyword evidence="3" id="KW-0677">Repeat</keyword>
<gene>
    <name evidence="7" type="primary">Rbm46</name>
    <name evidence="7" type="ORF">TNCT_305491</name>
</gene>
<comment type="subcellular location">
    <subcellularLocation>
        <location evidence="1">Cytoplasm</location>
    </subcellularLocation>
</comment>
<dbReference type="OrthoDB" id="6421204at2759"/>
<dbReference type="InterPro" id="IPR012677">
    <property type="entry name" value="Nucleotide-bd_a/b_plait_sf"/>
</dbReference>
<keyword evidence="8" id="KW-1185">Reference proteome</keyword>
<proteinExistence type="predicted"/>
<dbReference type="InterPro" id="IPR006535">
    <property type="entry name" value="HnRNP_R/Q_splicing_fac"/>
</dbReference>
<feature type="domain" description="RRM" evidence="6">
    <location>
        <begin position="219"/>
        <end position="291"/>
    </location>
</feature>
<organism evidence="7 8">
    <name type="scientific">Trichonephila clavata</name>
    <name type="common">Joro spider</name>
    <name type="synonym">Nephila clavata</name>
    <dbReference type="NCBI Taxonomy" id="2740835"/>
    <lineage>
        <taxon>Eukaryota</taxon>
        <taxon>Metazoa</taxon>
        <taxon>Ecdysozoa</taxon>
        <taxon>Arthropoda</taxon>
        <taxon>Chelicerata</taxon>
        <taxon>Arachnida</taxon>
        <taxon>Araneae</taxon>
        <taxon>Araneomorphae</taxon>
        <taxon>Entelegynae</taxon>
        <taxon>Araneoidea</taxon>
        <taxon>Nephilidae</taxon>
        <taxon>Trichonephila</taxon>
    </lineage>
</organism>
<evidence type="ECO:0000256" key="1">
    <source>
        <dbReference type="ARBA" id="ARBA00004496"/>
    </source>
</evidence>
<dbReference type="GO" id="GO:0003723">
    <property type="term" value="F:RNA binding"/>
    <property type="evidence" value="ECO:0007669"/>
    <property type="project" value="UniProtKB-UniRule"/>
</dbReference>
<dbReference type="PROSITE" id="PS50102">
    <property type="entry name" value="RRM"/>
    <property type="match status" value="3"/>
</dbReference>
<feature type="domain" description="RRM" evidence="6">
    <location>
        <begin position="124"/>
        <end position="206"/>
    </location>
</feature>
<dbReference type="Gene3D" id="3.30.70.330">
    <property type="match status" value="3"/>
</dbReference>
<comment type="caution">
    <text evidence="7">The sequence shown here is derived from an EMBL/GenBank/DDBJ whole genome shotgun (WGS) entry which is preliminary data.</text>
</comment>
<evidence type="ECO:0000313" key="7">
    <source>
        <dbReference type="EMBL" id="GFR25325.1"/>
    </source>
</evidence>
<dbReference type="GO" id="GO:0005737">
    <property type="term" value="C:cytoplasm"/>
    <property type="evidence" value="ECO:0007669"/>
    <property type="project" value="UniProtKB-SubCell"/>
</dbReference>
<evidence type="ECO:0000256" key="3">
    <source>
        <dbReference type="ARBA" id="ARBA00022737"/>
    </source>
</evidence>
<dbReference type="SUPFAM" id="SSF54928">
    <property type="entry name" value="RNA-binding domain, RBD"/>
    <property type="match status" value="2"/>
</dbReference>
<feature type="domain" description="RRM" evidence="6">
    <location>
        <begin position="44"/>
        <end position="122"/>
    </location>
</feature>
<evidence type="ECO:0000256" key="4">
    <source>
        <dbReference type="ARBA" id="ARBA00022884"/>
    </source>
</evidence>
<dbReference type="Pfam" id="PF00076">
    <property type="entry name" value="RRM_1"/>
    <property type="match status" value="2"/>
</dbReference>
<name>A0A8X6HN24_TRICU</name>
<dbReference type="AlphaFoldDB" id="A0A8X6HN24"/>
<dbReference type="CDD" id="cd12249">
    <property type="entry name" value="RRM1_hnRNPR_like"/>
    <property type="match status" value="1"/>
</dbReference>
<accession>A0A8X6HN24</accession>
<dbReference type="InterPro" id="IPR000504">
    <property type="entry name" value="RRM_dom"/>
</dbReference>
<dbReference type="SMART" id="SM00360">
    <property type="entry name" value="RRM"/>
    <property type="match status" value="3"/>
</dbReference>
<evidence type="ECO:0000259" key="6">
    <source>
        <dbReference type="PROSITE" id="PS50102"/>
    </source>
</evidence>
<keyword evidence="4 5" id="KW-0694">RNA-binding</keyword>